<evidence type="ECO:0000259" key="4">
    <source>
        <dbReference type="Pfam" id="PF08751"/>
    </source>
</evidence>
<proteinExistence type="predicted"/>
<protein>
    <submittedName>
        <fullName evidence="5">MobF family relaxase</fullName>
    </submittedName>
</protein>
<organism evidence="5 6">
    <name type="scientific">Thermithiobacillus plumbiphilus</name>
    <dbReference type="NCBI Taxonomy" id="1729899"/>
    <lineage>
        <taxon>Bacteria</taxon>
        <taxon>Pseudomonadati</taxon>
        <taxon>Pseudomonadota</taxon>
        <taxon>Acidithiobacillia</taxon>
        <taxon>Acidithiobacillales</taxon>
        <taxon>Thermithiobacillaceae</taxon>
        <taxon>Thermithiobacillus</taxon>
    </lineage>
</organism>
<evidence type="ECO:0000313" key="5">
    <source>
        <dbReference type="EMBL" id="MEK8089282.1"/>
    </source>
</evidence>
<dbReference type="SUPFAM" id="SSF52540">
    <property type="entry name" value="P-loop containing nucleoside triphosphate hydrolases"/>
    <property type="match status" value="2"/>
</dbReference>
<dbReference type="InterPro" id="IPR014862">
    <property type="entry name" value="TrwC"/>
</dbReference>
<dbReference type="Pfam" id="PF08751">
    <property type="entry name" value="TrwC"/>
    <property type="match status" value="1"/>
</dbReference>
<sequence length="849" mass="92042">MLSISARGSASSAEQYYDHLADEHRRGGPEDYYTSGKDQPGQWFGAGAEALGLTGAVSREQFGNALRGRDTQGTQGRDLVHGAGDQHRAGWDLTFSVPKSVSLAWAMAPDEGQRAAIQAAHDRAVAAALQHVQEHCITARRGKGGIERESASMVAAVFAHGTSREQDPQLHSHCMVMNLAQRQDGSWGGIESRDLYQWKMASGAIYRAELASQMRQLGFEVEQDRDAFRLAAVPRQAEAEFSTRRQQIEAALQAHGASGAKASEVAALDTRRPKEHVSQSGLLADWQQRGAACGFGPEQAAQARQAEPVQGEPMPGRPEILRTLTETASTFRQADIFRAVATMAQGTTMGAAGVRDVVAGLTQDREIVRLRGADGSTRYSTREMIALERGMADGAMRRQHETAHHVSDHAIGQAMSARPTISDEQRAALEHITRQTGGVAVIEGMAGTGKSFLMGAAREAWEADGFQVRGAALAGKAAQGLEEGSGIQSQTLHSLLAALEPGPDGRARESLSARDVVVIDEAGMVGSRQMARLLDHIHRAGAKAVLIGDSRQLQPIDAGGAFRSLSQRLGAAELTDIRRQREDWARQAVHDFADGKAGAALTAYQERGLLAVGADRQDSMRQMVTDWCRERDPDRPGESLMLAGTRVEVRRLNELAREQMRAQHRLGPAAQIEGREFSEGERLLFTRNSAAIGVKNGTLGTLTRVDLDRRGEWQFTVRADSGEIVRFSPSAGAERGGYAHIDHGYAVSAHKAQGVTVDRAYVLVSETMSDREWSYVAASRSRDQTRIYTDEATMEDLADSMSRSRQADTTLDYLPDPEPAPEPAPAPEEPAPETSPAPTPEPEFELEDY</sequence>
<dbReference type="InterPro" id="IPR027417">
    <property type="entry name" value="P-loop_NTPase"/>
</dbReference>
<dbReference type="NCBIfam" id="TIGR02686">
    <property type="entry name" value="relax_trwC"/>
    <property type="match status" value="1"/>
</dbReference>
<evidence type="ECO:0000256" key="1">
    <source>
        <dbReference type="ARBA" id="ARBA00022741"/>
    </source>
</evidence>
<dbReference type="CDD" id="cd18809">
    <property type="entry name" value="SF1_C_RecD"/>
    <property type="match status" value="1"/>
</dbReference>
<evidence type="ECO:0000256" key="2">
    <source>
        <dbReference type="ARBA" id="ARBA00022840"/>
    </source>
</evidence>
<gene>
    <name evidence="5" type="primary">mobF</name>
    <name evidence="5" type="ORF">WOB96_05825</name>
</gene>
<keyword evidence="6" id="KW-1185">Reference proteome</keyword>
<dbReference type="RefSeq" id="WP_341370340.1">
    <property type="nucleotide sequence ID" value="NZ_JBBPCO010000004.1"/>
</dbReference>
<keyword evidence="2" id="KW-0067">ATP-binding</keyword>
<comment type="caution">
    <text evidence="5">The sequence shown here is derived from an EMBL/GenBank/DDBJ whole genome shotgun (WGS) entry which is preliminary data.</text>
</comment>
<dbReference type="SUPFAM" id="SSF55464">
    <property type="entry name" value="Origin of replication-binding domain, RBD-like"/>
    <property type="match status" value="1"/>
</dbReference>
<dbReference type="InterPro" id="IPR014059">
    <property type="entry name" value="TraI/TrwC_relax"/>
</dbReference>
<dbReference type="PANTHER" id="PTHR43788">
    <property type="entry name" value="DNA2/NAM7 HELICASE FAMILY MEMBER"/>
    <property type="match status" value="1"/>
</dbReference>
<dbReference type="Gene3D" id="2.30.30.940">
    <property type="match status" value="1"/>
</dbReference>
<dbReference type="EMBL" id="JBBPCO010000004">
    <property type="protein sequence ID" value="MEK8089282.1"/>
    <property type="molecule type" value="Genomic_DNA"/>
</dbReference>
<dbReference type="Gene3D" id="3.40.50.300">
    <property type="entry name" value="P-loop containing nucleotide triphosphate hydrolases"/>
    <property type="match status" value="2"/>
</dbReference>
<accession>A0ABU9D6W8</accession>
<dbReference type="CDD" id="cd17933">
    <property type="entry name" value="DEXSc_RecD-like"/>
    <property type="match status" value="1"/>
</dbReference>
<dbReference type="PANTHER" id="PTHR43788:SF6">
    <property type="entry name" value="DNA HELICASE B"/>
    <property type="match status" value="1"/>
</dbReference>
<dbReference type="Proteomes" id="UP001446205">
    <property type="component" value="Unassembled WGS sequence"/>
</dbReference>
<dbReference type="InterPro" id="IPR050534">
    <property type="entry name" value="Coronavir_polyprotein_1ab"/>
</dbReference>
<dbReference type="Pfam" id="PF13604">
    <property type="entry name" value="AAA_30"/>
    <property type="match status" value="1"/>
</dbReference>
<dbReference type="NCBIfam" id="NF041492">
    <property type="entry name" value="MobF"/>
    <property type="match status" value="1"/>
</dbReference>
<feature type="region of interest" description="Disordered" evidence="3">
    <location>
        <begin position="797"/>
        <end position="849"/>
    </location>
</feature>
<evidence type="ECO:0000313" key="6">
    <source>
        <dbReference type="Proteomes" id="UP001446205"/>
    </source>
</evidence>
<feature type="region of interest" description="Disordered" evidence="3">
    <location>
        <begin position="297"/>
        <end position="316"/>
    </location>
</feature>
<name>A0ABU9D6W8_9PROT</name>
<reference evidence="5 6" key="1">
    <citation type="submission" date="2024-04" db="EMBL/GenBank/DDBJ databases">
        <authorList>
            <person name="Abashina T."/>
            <person name="Shaikin A."/>
        </authorList>
    </citation>
    <scope>NUCLEOTIDE SEQUENCE [LARGE SCALE GENOMIC DNA]</scope>
    <source>
        <strain evidence="5 6">AAFK</strain>
    </source>
</reference>
<feature type="domain" description="TrwC relaxase" evidence="4">
    <location>
        <begin position="11"/>
        <end position="291"/>
    </location>
</feature>
<keyword evidence="1" id="KW-0547">Nucleotide-binding</keyword>
<evidence type="ECO:0000256" key="3">
    <source>
        <dbReference type="SAM" id="MobiDB-lite"/>
    </source>
</evidence>
<feature type="compositionally biased region" description="Pro residues" evidence="3">
    <location>
        <begin position="816"/>
        <end position="841"/>
    </location>
</feature>